<comment type="caution">
    <text evidence="1">The sequence shown here is derived from an EMBL/GenBank/DDBJ whole genome shotgun (WGS) entry which is preliminary data.</text>
</comment>
<reference evidence="1 2" key="1">
    <citation type="submission" date="2014-09" db="EMBL/GenBank/DDBJ databases">
        <title>Vibrio maritimus JCM 19235. (C45) whole genome shotgun sequence.</title>
        <authorList>
            <person name="Sawabe T."/>
            <person name="Meirelles P."/>
            <person name="Nakanishi M."/>
            <person name="Sayaka M."/>
            <person name="Hattori M."/>
            <person name="Ohkuma M."/>
        </authorList>
    </citation>
    <scope>NUCLEOTIDE SEQUENCE [LARGE SCALE GENOMIC DNA]</scope>
    <source>
        <strain evidence="2">JCM19235</strain>
    </source>
</reference>
<dbReference type="AlphaFoldDB" id="A0A090S919"/>
<dbReference type="Proteomes" id="UP000029228">
    <property type="component" value="Unassembled WGS sequence"/>
</dbReference>
<keyword evidence="2" id="KW-1185">Reference proteome</keyword>
<reference evidence="1 2" key="2">
    <citation type="submission" date="2014-09" db="EMBL/GenBank/DDBJ databases">
        <authorList>
            <consortium name="NBRP consortium"/>
            <person name="Sawabe T."/>
            <person name="Meirelles P."/>
            <person name="Nakanishi M."/>
            <person name="Sayaka M."/>
            <person name="Hattori M."/>
            <person name="Ohkuma M."/>
        </authorList>
    </citation>
    <scope>NUCLEOTIDE SEQUENCE [LARGE SCALE GENOMIC DNA]</scope>
    <source>
        <strain evidence="2">JCM19235</strain>
    </source>
</reference>
<evidence type="ECO:0000313" key="2">
    <source>
        <dbReference type="Proteomes" id="UP000029228"/>
    </source>
</evidence>
<dbReference type="STRING" id="990268.JCM19235_1285"/>
<evidence type="ECO:0000313" key="1">
    <source>
        <dbReference type="EMBL" id="GAL22984.1"/>
    </source>
</evidence>
<protein>
    <submittedName>
        <fullName evidence="1">Uncharacterized protein</fullName>
    </submittedName>
</protein>
<organism evidence="1 2">
    <name type="scientific">Vibrio maritimus</name>
    <dbReference type="NCBI Taxonomy" id="990268"/>
    <lineage>
        <taxon>Bacteria</taxon>
        <taxon>Pseudomonadati</taxon>
        <taxon>Pseudomonadota</taxon>
        <taxon>Gammaproteobacteria</taxon>
        <taxon>Vibrionales</taxon>
        <taxon>Vibrionaceae</taxon>
        <taxon>Vibrio</taxon>
    </lineage>
</organism>
<sequence>MMVSIHRSFQRGRKLITVLEQIDSGSGQYRVTFHEYTTTVAGRLMLVDIRAFDTLEAAIAHYDNERLIMDEELHALA</sequence>
<name>A0A090S919_9VIBR</name>
<gene>
    <name evidence="1" type="ORF">JCM19235_1285</name>
</gene>
<dbReference type="EMBL" id="BBMR01000017">
    <property type="protein sequence ID" value="GAL22984.1"/>
    <property type="molecule type" value="Genomic_DNA"/>
</dbReference>
<accession>A0A090S919</accession>
<proteinExistence type="predicted"/>